<proteinExistence type="predicted"/>
<organism evidence="1">
    <name type="scientific">freshwater metagenome</name>
    <dbReference type="NCBI Taxonomy" id="449393"/>
    <lineage>
        <taxon>unclassified sequences</taxon>
        <taxon>metagenomes</taxon>
        <taxon>ecological metagenomes</taxon>
    </lineage>
</organism>
<dbReference type="AlphaFoldDB" id="A0A6J6DB86"/>
<evidence type="ECO:0000313" key="1">
    <source>
        <dbReference type="EMBL" id="CAB4560495.1"/>
    </source>
</evidence>
<gene>
    <name evidence="1" type="ORF">UFOPK1684_00048</name>
</gene>
<dbReference type="EMBL" id="CAEZTM010000001">
    <property type="protein sequence ID" value="CAB4560495.1"/>
    <property type="molecule type" value="Genomic_DNA"/>
</dbReference>
<reference evidence="1" key="1">
    <citation type="submission" date="2020-05" db="EMBL/GenBank/DDBJ databases">
        <authorList>
            <person name="Chiriac C."/>
            <person name="Salcher M."/>
            <person name="Ghai R."/>
            <person name="Kavagutti S V."/>
        </authorList>
    </citation>
    <scope>NUCLEOTIDE SEQUENCE</scope>
</reference>
<name>A0A6J6DB86_9ZZZZ</name>
<accession>A0A6J6DB86</accession>
<sequence>MYYTVDDRNEANWLYRGEYLSMSHGCTPDEANPTDERRYFEGAGL</sequence>
<protein>
    <submittedName>
        <fullName evidence="1">Unannotated protein</fullName>
    </submittedName>
</protein>